<accession>A0A2M6WPI2</accession>
<dbReference type="AlphaFoldDB" id="A0A2M6WPI2"/>
<organism evidence="1 2">
    <name type="scientific">Candidatus Falkowbacteria bacterium CG10_big_fil_rev_8_21_14_0_10_39_9</name>
    <dbReference type="NCBI Taxonomy" id="1974566"/>
    <lineage>
        <taxon>Bacteria</taxon>
        <taxon>Candidatus Falkowiibacteriota</taxon>
    </lineage>
</organism>
<evidence type="ECO:0000313" key="2">
    <source>
        <dbReference type="Proteomes" id="UP000228900"/>
    </source>
</evidence>
<sequence length="306" mass="36106">MEQNRQLQDVKEAIVRAIVFFDLFDCPLSPYEIWQYLDRSATLLEVKEILTIGLKGIESANGFYFLGSRSNILEERQKRYHFSSAKFKLAERAVRLFSLIPFVKMIAVANIIGSHNLRDGSDIDLFIITAPRRLWLTRLFCAGLAKILGWRPTRETKRNRICLSFYASSDALNLENLKLSSEDLYFNYWLVGLVPLYDRDQTYAKLISENNWLKACLPNWQELRLKSSASSRRAGYRIWSFSSWLDRWERKTFAWQLKIMPGALKNLVNIDTRVRVNDKIIKLYLVDRRREFLDKFSERLDQILRK</sequence>
<gene>
    <name evidence="1" type="ORF">COT98_02550</name>
</gene>
<protein>
    <recommendedName>
        <fullName evidence="3">Polymerase nucleotidyl transferase domain-containing protein</fullName>
    </recommendedName>
</protein>
<evidence type="ECO:0008006" key="3">
    <source>
        <dbReference type="Google" id="ProtNLM"/>
    </source>
</evidence>
<evidence type="ECO:0000313" key="1">
    <source>
        <dbReference type="EMBL" id="PIT94683.1"/>
    </source>
</evidence>
<dbReference type="Proteomes" id="UP000228900">
    <property type="component" value="Unassembled WGS sequence"/>
</dbReference>
<reference evidence="2" key="1">
    <citation type="submission" date="2017-09" db="EMBL/GenBank/DDBJ databases">
        <title>Depth-based differentiation of microbial function through sediment-hosted aquifers and enrichment of novel symbionts in the deep terrestrial subsurface.</title>
        <authorList>
            <person name="Probst A.J."/>
            <person name="Ladd B."/>
            <person name="Jarett J.K."/>
            <person name="Geller-Mcgrath D.E."/>
            <person name="Sieber C.M.K."/>
            <person name="Emerson J.B."/>
            <person name="Anantharaman K."/>
            <person name="Thomas B.C."/>
            <person name="Malmstrom R."/>
            <person name="Stieglmeier M."/>
            <person name="Klingl A."/>
            <person name="Woyke T."/>
            <person name="Ryan C.M."/>
            <person name="Banfield J.F."/>
        </authorList>
    </citation>
    <scope>NUCLEOTIDE SEQUENCE [LARGE SCALE GENOMIC DNA]</scope>
</reference>
<name>A0A2M6WPI2_9BACT</name>
<comment type="caution">
    <text evidence="1">The sequence shown here is derived from an EMBL/GenBank/DDBJ whole genome shotgun (WGS) entry which is preliminary data.</text>
</comment>
<dbReference type="EMBL" id="PFAQ01000040">
    <property type="protein sequence ID" value="PIT94683.1"/>
    <property type="molecule type" value="Genomic_DNA"/>
</dbReference>
<proteinExistence type="predicted"/>